<feature type="region of interest" description="Disordered" evidence="3">
    <location>
        <begin position="23"/>
        <end position="48"/>
    </location>
</feature>
<evidence type="ECO:0000313" key="7">
    <source>
        <dbReference type="Proteomes" id="UP001267878"/>
    </source>
</evidence>
<feature type="signal peptide" evidence="4">
    <location>
        <begin position="1"/>
        <end position="23"/>
    </location>
</feature>
<sequence>MRARTPFLIAIAVAVSLAGTAYAGGQTSGTKSTSTKSTSTKSSSTKTPHCYDVQVEKPKEVKDTHKVAGTALGAVAGGLLGNQVGGGSGKKVATVAGAAGGAYAGRKIQQNQQNKTGTVTERRCDP</sequence>
<dbReference type="InterPro" id="IPR008816">
    <property type="entry name" value="Gly_zipper_2TM_dom"/>
</dbReference>
<dbReference type="Proteomes" id="UP001267878">
    <property type="component" value="Unassembled WGS sequence"/>
</dbReference>
<evidence type="ECO:0000256" key="3">
    <source>
        <dbReference type="SAM" id="MobiDB-lite"/>
    </source>
</evidence>
<proteinExistence type="predicted"/>
<dbReference type="PANTHER" id="PTHR35603:SF2">
    <property type="entry name" value="OUTER MEMBRANE LIPOPROTEIN"/>
    <property type="match status" value="1"/>
</dbReference>
<evidence type="ECO:0000256" key="4">
    <source>
        <dbReference type="SAM" id="SignalP"/>
    </source>
</evidence>
<keyword evidence="2" id="KW-0472">Membrane</keyword>
<organism evidence="6 7">
    <name type="scientific">Agrilutibacter niabensis</name>
    <dbReference type="NCBI Taxonomy" id="380628"/>
    <lineage>
        <taxon>Bacteria</taxon>
        <taxon>Pseudomonadati</taxon>
        <taxon>Pseudomonadota</taxon>
        <taxon>Gammaproteobacteria</taxon>
        <taxon>Lysobacterales</taxon>
        <taxon>Lysobacteraceae</taxon>
        <taxon>Agrilutibacter</taxon>
    </lineage>
</organism>
<reference evidence="6 7" key="1">
    <citation type="submission" date="2023-07" db="EMBL/GenBank/DDBJ databases">
        <title>Sorghum-associated microbial communities from plants grown in Nebraska, USA.</title>
        <authorList>
            <person name="Schachtman D."/>
        </authorList>
    </citation>
    <scope>NUCLEOTIDE SEQUENCE [LARGE SCALE GENOMIC DNA]</scope>
    <source>
        <strain evidence="6 7">BE187</strain>
    </source>
</reference>
<protein>
    <submittedName>
        <fullName evidence="6">Uncharacterized protein YcfJ</fullName>
    </submittedName>
</protein>
<gene>
    <name evidence="6" type="ORF">J2X04_001071</name>
</gene>
<comment type="subcellular location">
    <subcellularLocation>
        <location evidence="1">Membrane</location>
    </subcellularLocation>
</comment>
<dbReference type="InterPro" id="IPR051407">
    <property type="entry name" value="Bact_OM_lipoprot/Surf_antigen"/>
</dbReference>
<feature type="compositionally biased region" description="Low complexity" evidence="3">
    <location>
        <begin position="28"/>
        <end position="47"/>
    </location>
</feature>
<evidence type="ECO:0000256" key="2">
    <source>
        <dbReference type="ARBA" id="ARBA00023136"/>
    </source>
</evidence>
<name>A0ABU1VML6_9GAMM</name>
<dbReference type="Pfam" id="PF05433">
    <property type="entry name" value="Rick_17kDa_Anti"/>
    <property type="match status" value="1"/>
</dbReference>
<feature type="chain" id="PRO_5045056255" evidence="4">
    <location>
        <begin position="24"/>
        <end position="126"/>
    </location>
</feature>
<dbReference type="PANTHER" id="PTHR35603">
    <property type="match status" value="1"/>
</dbReference>
<dbReference type="EMBL" id="JAVDVW010000001">
    <property type="protein sequence ID" value="MDR7098724.1"/>
    <property type="molecule type" value="Genomic_DNA"/>
</dbReference>
<accession>A0ABU1VML6</accession>
<feature type="domain" description="Glycine zipper 2TM" evidence="5">
    <location>
        <begin position="68"/>
        <end position="109"/>
    </location>
</feature>
<dbReference type="RefSeq" id="WP_310052784.1">
    <property type="nucleotide sequence ID" value="NZ_JAVDVW010000001.1"/>
</dbReference>
<dbReference type="NCBIfam" id="NF008437">
    <property type="entry name" value="PRK11280.1"/>
    <property type="match status" value="1"/>
</dbReference>
<evidence type="ECO:0000256" key="1">
    <source>
        <dbReference type="ARBA" id="ARBA00004370"/>
    </source>
</evidence>
<evidence type="ECO:0000259" key="5">
    <source>
        <dbReference type="Pfam" id="PF05433"/>
    </source>
</evidence>
<keyword evidence="4" id="KW-0732">Signal</keyword>
<keyword evidence="7" id="KW-1185">Reference proteome</keyword>
<evidence type="ECO:0000313" key="6">
    <source>
        <dbReference type="EMBL" id="MDR7098724.1"/>
    </source>
</evidence>
<comment type="caution">
    <text evidence="6">The sequence shown here is derived from an EMBL/GenBank/DDBJ whole genome shotgun (WGS) entry which is preliminary data.</text>
</comment>